<dbReference type="SFLD" id="SFLDS00003">
    <property type="entry name" value="Haloacid_Dehalogenase"/>
    <property type="match status" value="1"/>
</dbReference>
<dbReference type="SUPFAM" id="SSF56784">
    <property type="entry name" value="HAD-like"/>
    <property type="match status" value="1"/>
</dbReference>
<keyword evidence="1" id="KW-1185">Reference proteome</keyword>
<dbReference type="PANTHER" id="PTHR17901:SF14">
    <property type="entry name" value="MAGNESIUM-DEPENDENT PHOSPHATASE 1"/>
    <property type="match status" value="1"/>
</dbReference>
<dbReference type="PANTHER" id="PTHR17901">
    <property type="entry name" value="MAGNESIUM-DEPENDENT PHOSPHATASE 1 MDP1"/>
    <property type="match status" value="1"/>
</dbReference>
<dbReference type="Pfam" id="PF12689">
    <property type="entry name" value="Acid_PPase"/>
    <property type="match status" value="1"/>
</dbReference>
<dbReference type="GeneID" id="111110515"/>
<dbReference type="InterPro" id="IPR035679">
    <property type="entry name" value="MDP-1_euk"/>
</dbReference>
<evidence type="ECO:0000313" key="3">
    <source>
        <dbReference type="RefSeq" id="XP_022303491.1"/>
    </source>
</evidence>
<dbReference type="Gene3D" id="3.40.50.1000">
    <property type="entry name" value="HAD superfamily/HAD-like"/>
    <property type="match status" value="1"/>
</dbReference>
<evidence type="ECO:0000313" key="2">
    <source>
        <dbReference type="RefSeq" id="XP_022302758.1"/>
    </source>
</evidence>
<dbReference type="OrthoDB" id="2865258at2759"/>
<dbReference type="NCBIfam" id="TIGR01681">
    <property type="entry name" value="HAD-SF-IIIC"/>
    <property type="match status" value="1"/>
</dbReference>
<dbReference type="RefSeq" id="XP_022303491.1">
    <property type="nucleotide sequence ID" value="XM_022447783.1"/>
</dbReference>
<dbReference type="NCBIfam" id="TIGR01685">
    <property type="entry name" value="MDP-1"/>
    <property type="match status" value="1"/>
</dbReference>
<dbReference type="InterPro" id="IPR010036">
    <property type="entry name" value="MDP_1_eu_arc"/>
</dbReference>
<organism evidence="1 2">
    <name type="scientific">Crassostrea virginica</name>
    <name type="common">Eastern oyster</name>
    <dbReference type="NCBI Taxonomy" id="6565"/>
    <lineage>
        <taxon>Eukaryota</taxon>
        <taxon>Metazoa</taxon>
        <taxon>Spiralia</taxon>
        <taxon>Lophotrochozoa</taxon>
        <taxon>Mollusca</taxon>
        <taxon>Bivalvia</taxon>
        <taxon>Autobranchia</taxon>
        <taxon>Pteriomorphia</taxon>
        <taxon>Ostreida</taxon>
        <taxon>Ostreoidea</taxon>
        <taxon>Ostreidae</taxon>
        <taxon>Crassostrea</taxon>
    </lineage>
</organism>
<accession>A0A8B8BHM3</accession>
<reference evidence="1" key="1">
    <citation type="submission" date="2024-06" db="UniProtKB">
        <authorList>
            <consortium name="RefSeq"/>
        </authorList>
    </citation>
    <scope>NUCLEOTIDE SEQUENCE [LARGE SCALE GENOMIC DNA]</scope>
    <source>
        <tissue evidence="3">Whole sample</tissue>
    </source>
</reference>
<dbReference type="Proteomes" id="UP000694844">
    <property type="component" value="Chromosome 1"/>
</dbReference>
<dbReference type="KEGG" id="cvn:111111043"/>
<dbReference type="InterPro" id="IPR036412">
    <property type="entry name" value="HAD-like_sf"/>
</dbReference>
<dbReference type="SFLD" id="SFLDG01131">
    <property type="entry name" value="C1.5.2:_MDP_Like"/>
    <property type="match status" value="1"/>
</dbReference>
<protein>
    <submittedName>
        <fullName evidence="2 3">Magnesium-dependent phosphatase 1-like</fullName>
    </submittedName>
</protein>
<dbReference type="AlphaFoldDB" id="A0A8B8BHM3"/>
<name>A0A8B8BHM3_CRAVI</name>
<dbReference type="RefSeq" id="XP_022302758.1">
    <property type="nucleotide sequence ID" value="XM_022447050.1"/>
</dbReference>
<dbReference type="KEGG" id="cvn:111110515"/>
<dbReference type="InterPro" id="IPR023214">
    <property type="entry name" value="HAD_sf"/>
</dbReference>
<proteinExistence type="predicted"/>
<dbReference type="InterPro" id="IPR010033">
    <property type="entry name" value="HAD_SF_ppase_IIIC"/>
</dbReference>
<dbReference type="SFLD" id="SFLDG01129">
    <property type="entry name" value="C1.5:_HAD__Beta-PGM__Phosphata"/>
    <property type="match status" value="1"/>
</dbReference>
<evidence type="ECO:0000313" key="1">
    <source>
        <dbReference type="Proteomes" id="UP000694844"/>
    </source>
</evidence>
<sequence length="164" mass="19368">MARPKLVVFDLDYTLWPFWIDTHYDAPFTKRSKTDVKDVHGRQVPFYTDVPRILQNLNNDGIKVGVASRTSCTNEAKELVKCFEWDRYFHYVQIYPGSKTKHFQRIKTDSGIDFRDMIFFDDEHRNIRDVSKLGVTSFFVHQGVTHEVIRCGFENHRNGIKHNI</sequence>
<reference evidence="2" key="2">
    <citation type="submission" date="2025-04" db="UniProtKB">
        <authorList>
            <consortium name="RefSeq"/>
        </authorList>
    </citation>
    <scope>IDENTIFICATION</scope>
    <source>
        <tissue evidence="2">Whole sample</tissue>
    </source>
</reference>
<dbReference type="GO" id="GO:0003993">
    <property type="term" value="F:acid phosphatase activity"/>
    <property type="evidence" value="ECO:0007669"/>
    <property type="project" value="TreeGrafter"/>
</dbReference>
<dbReference type="CDD" id="cd07501">
    <property type="entry name" value="HAD_MDP-1_like"/>
    <property type="match status" value="1"/>
</dbReference>
<gene>
    <name evidence="2" type="primary">LOC111110515</name>
    <name evidence="3" type="synonym">LOC111111043</name>
</gene>